<feature type="transmembrane region" description="Helical" evidence="10">
    <location>
        <begin position="317"/>
        <end position="334"/>
    </location>
</feature>
<feature type="domain" description="Potassium channel" evidence="11">
    <location>
        <begin position="268"/>
        <end position="341"/>
    </location>
</feature>
<feature type="transmembrane region" description="Helical" evidence="10">
    <location>
        <begin position="395"/>
        <end position="415"/>
    </location>
</feature>
<evidence type="ECO:0000313" key="13">
    <source>
        <dbReference type="Proteomes" id="UP000005018"/>
    </source>
</evidence>
<evidence type="ECO:0000259" key="11">
    <source>
        <dbReference type="Pfam" id="PF07885"/>
    </source>
</evidence>
<sequence>MFDISKSSSTSSFKDALKRASSSLRPQPLNDKRAIESIQHYQDILSPILVDTHQTPKSKNNNKHVGGETRRKVTPIAIKHALDIPLESILNLYVRPGEPHFVMWFLISSYFPLTAACLGPLSNMISIIALIEHWRVDVKTGYYHPDPKKVVILNAMSLALGLIGNISLLMNFSRSVKYLITQCISIFSWFCACMLLVAGILITNYQALDDFSNIERSEGFYFACFTAAYYFICMMILLINFAGYRLNKYPPTFNLDQKQRTLMVYTIMFSAWSVAGAVALAHLIKEISYGSALYYCIVSILTIGLGDITPKTSGAKVVVLIFSLVGVLIMGLIVATLRSVILSSAAPAVFWNDTEIKRRKYIDKLMQMHKTITPEESFHKIRQIRNQVKTIRTNIGLLMTLLVFFGFWLIGGMIFHYIEGWTYFHSIYFCFLCLLTIGYGDYAPRTSLGRVFFISWAIGAVPLMTILVSNVGDELYDTSNQLSEWFSKWLFQPDNAYEEKKAIKREIKEERGDDVTVNSAILAEELRDDLDLTLHEYGADNASSWKVEEELEHEISELDGSSEQSNSGANRSVMSQETTQSIKLRKVQRKISNRARRHIEVLKYLEQLKPLISDCVTNPMKKYTLKQWHEFFEILELGDPPQDIAGEIQNDGFWLGEYSPLRLPLKEPNFMVLKVYNKIEETVAQLIDEEIDDLKMMNNQEGEEVKPPAASDRKVQFDDK</sequence>
<evidence type="ECO:0000256" key="9">
    <source>
        <dbReference type="SAM" id="MobiDB-lite"/>
    </source>
</evidence>
<organism evidence="12 13">
    <name type="scientific">Candida orthopsilosis (strain 90-125)</name>
    <name type="common">Yeast</name>
    <dbReference type="NCBI Taxonomy" id="1136231"/>
    <lineage>
        <taxon>Eukaryota</taxon>
        <taxon>Fungi</taxon>
        <taxon>Dikarya</taxon>
        <taxon>Ascomycota</taxon>
        <taxon>Saccharomycotina</taxon>
        <taxon>Pichiomycetes</taxon>
        <taxon>Debaryomycetaceae</taxon>
        <taxon>Candida/Lodderomyces clade</taxon>
        <taxon>Candida</taxon>
    </lineage>
</organism>
<evidence type="ECO:0000256" key="6">
    <source>
        <dbReference type="ARBA" id="ARBA00023136"/>
    </source>
</evidence>
<proteinExistence type="inferred from homology"/>
<keyword evidence="3 8" id="KW-0812">Transmembrane</keyword>
<dbReference type="KEGG" id="cot:CORT_0E02450"/>
<keyword evidence="4 10" id="KW-1133">Transmembrane helix</keyword>
<feature type="transmembrane region" description="Helical" evidence="10">
    <location>
        <begin position="287"/>
        <end position="305"/>
    </location>
</feature>
<dbReference type="SUPFAM" id="SSF81324">
    <property type="entry name" value="Voltage-gated potassium channels"/>
    <property type="match status" value="2"/>
</dbReference>
<accession>H8X7P7</accession>
<protein>
    <submittedName>
        <fullName evidence="12">Tok1 protein</fullName>
    </submittedName>
</protein>
<feature type="transmembrane region" description="Helical" evidence="10">
    <location>
        <begin position="101"/>
        <end position="131"/>
    </location>
</feature>
<dbReference type="GO" id="GO:0005886">
    <property type="term" value="C:plasma membrane"/>
    <property type="evidence" value="ECO:0007669"/>
    <property type="project" value="TreeGrafter"/>
</dbReference>
<dbReference type="GO" id="GO:0022841">
    <property type="term" value="F:potassium ion leak channel activity"/>
    <property type="evidence" value="ECO:0007669"/>
    <property type="project" value="TreeGrafter"/>
</dbReference>
<dbReference type="GeneID" id="14540962"/>
<feature type="region of interest" description="Disordered" evidence="9">
    <location>
        <begin position="699"/>
        <end position="720"/>
    </location>
</feature>
<feature type="transmembrane region" description="Helical" evidence="10">
    <location>
        <begin position="184"/>
        <end position="208"/>
    </location>
</feature>
<feature type="transmembrane region" description="Helical" evidence="10">
    <location>
        <begin position="421"/>
        <end position="439"/>
    </location>
</feature>
<dbReference type="PANTHER" id="PTHR11003">
    <property type="entry name" value="POTASSIUM CHANNEL, SUBFAMILY K"/>
    <property type="match status" value="1"/>
</dbReference>
<dbReference type="Pfam" id="PF07885">
    <property type="entry name" value="Ion_trans_2"/>
    <property type="match status" value="2"/>
</dbReference>
<keyword evidence="13" id="KW-1185">Reference proteome</keyword>
<evidence type="ECO:0000256" key="7">
    <source>
        <dbReference type="ARBA" id="ARBA00023303"/>
    </source>
</evidence>
<feature type="region of interest" description="Disordered" evidence="9">
    <location>
        <begin position="555"/>
        <end position="581"/>
    </location>
</feature>
<dbReference type="Gene3D" id="1.10.287.70">
    <property type="match status" value="2"/>
</dbReference>
<dbReference type="GO" id="GO:0030322">
    <property type="term" value="P:stabilization of membrane potential"/>
    <property type="evidence" value="ECO:0007669"/>
    <property type="project" value="TreeGrafter"/>
</dbReference>
<comment type="similarity">
    <text evidence="8">Belongs to the two pore domain potassium channel (TC 1.A.1.8) family.</text>
</comment>
<feature type="transmembrane region" description="Helical" evidence="10">
    <location>
        <begin position="220"/>
        <end position="241"/>
    </location>
</feature>
<keyword evidence="5 8" id="KW-0406">Ion transport</keyword>
<dbReference type="Proteomes" id="UP000005018">
    <property type="component" value="Chromosome 5"/>
</dbReference>
<dbReference type="PANTHER" id="PTHR11003:SF342">
    <property type="entry name" value="OUTWARD-RECTIFIER POTASSIUM CHANNEL TOK1"/>
    <property type="match status" value="1"/>
</dbReference>
<evidence type="ECO:0000256" key="4">
    <source>
        <dbReference type="ARBA" id="ARBA00022989"/>
    </source>
</evidence>
<dbReference type="EMBL" id="HE681723">
    <property type="protein sequence ID" value="CCG23832.1"/>
    <property type="molecule type" value="Genomic_DNA"/>
</dbReference>
<dbReference type="AlphaFoldDB" id="H8X7P7"/>
<feature type="domain" description="Potassium channel" evidence="11">
    <location>
        <begin position="404"/>
        <end position="475"/>
    </location>
</feature>
<dbReference type="RefSeq" id="XP_003869964.1">
    <property type="nucleotide sequence ID" value="XM_003869915.1"/>
</dbReference>
<evidence type="ECO:0000313" key="12">
    <source>
        <dbReference type="EMBL" id="CCG23832.1"/>
    </source>
</evidence>
<gene>
    <name evidence="12" type="ORF">CORT_0E02450</name>
</gene>
<keyword evidence="7 8" id="KW-0407">Ion channel</keyword>
<feature type="transmembrane region" description="Helical" evidence="10">
    <location>
        <begin position="451"/>
        <end position="472"/>
    </location>
</feature>
<name>H8X7P7_CANO9</name>
<dbReference type="InterPro" id="IPR003280">
    <property type="entry name" value="2pore_dom_K_chnl"/>
</dbReference>
<feature type="transmembrane region" description="Helical" evidence="10">
    <location>
        <begin position="151"/>
        <end position="172"/>
    </location>
</feature>
<comment type="subcellular location">
    <subcellularLocation>
        <location evidence="1">Membrane</location>
        <topology evidence="1">Multi-pass membrane protein</topology>
    </subcellularLocation>
</comment>
<dbReference type="InterPro" id="IPR013099">
    <property type="entry name" value="K_chnl_dom"/>
</dbReference>
<keyword evidence="2 8" id="KW-0813">Transport</keyword>
<keyword evidence="6 10" id="KW-0472">Membrane</keyword>
<evidence type="ECO:0000256" key="3">
    <source>
        <dbReference type="ARBA" id="ARBA00022692"/>
    </source>
</evidence>
<dbReference type="PRINTS" id="PR01333">
    <property type="entry name" value="2POREKCHANEL"/>
</dbReference>
<evidence type="ECO:0000256" key="2">
    <source>
        <dbReference type="ARBA" id="ARBA00022448"/>
    </source>
</evidence>
<evidence type="ECO:0000256" key="10">
    <source>
        <dbReference type="SAM" id="Phobius"/>
    </source>
</evidence>
<evidence type="ECO:0000256" key="1">
    <source>
        <dbReference type="ARBA" id="ARBA00004141"/>
    </source>
</evidence>
<dbReference type="HOGENOM" id="CLU_013394_2_0_1"/>
<feature type="transmembrane region" description="Helical" evidence="10">
    <location>
        <begin position="262"/>
        <end position="281"/>
    </location>
</feature>
<dbReference type="OrthoDB" id="297496at2759"/>
<feature type="compositionally biased region" description="Basic and acidic residues" evidence="9">
    <location>
        <begin position="703"/>
        <end position="720"/>
    </location>
</feature>
<dbReference type="GO" id="GO:0015271">
    <property type="term" value="F:outward rectifier potassium channel activity"/>
    <property type="evidence" value="ECO:0007669"/>
    <property type="project" value="TreeGrafter"/>
</dbReference>
<feature type="compositionally biased region" description="Polar residues" evidence="9">
    <location>
        <begin position="559"/>
        <end position="581"/>
    </location>
</feature>
<evidence type="ECO:0000256" key="5">
    <source>
        <dbReference type="ARBA" id="ARBA00023065"/>
    </source>
</evidence>
<dbReference type="eggNOG" id="KOG1418">
    <property type="taxonomic scope" value="Eukaryota"/>
</dbReference>
<evidence type="ECO:0000256" key="8">
    <source>
        <dbReference type="RuleBase" id="RU003857"/>
    </source>
</evidence>
<reference evidence="12 13" key="1">
    <citation type="journal article" date="2012" name="PLoS ONE">
        <title>Sequence and analysis of the genome of the pathogenic yeast Candida orthopsilosis.</title>
        <authorList>
            <person name="Riccombeni A."/>
            <person name="Vidanes G."/>
            <person name="Proux-Wera E."/>
            <person name="Wolfe K.H."/>
            <person name="Butler G."/>
        </authorList>
    </citation>
    <scope>NUCLEOTIDE SEQUENCE [LARGE SCALE GENOMIC DNA]</scope>
    <source>
        <strain evidence="12 13">Co 90-125</strain>
    </source>
</reference>